<evidence type="ECO:0000259" key="9">
    <source>
        <dbReference type="Pfam" id="PF06429"/>
    </source>
</evidence>
<organism evidence="11 12">
    <name type="scientific">Roseibium polysiphoniae</name>
    <dbReference type="NCBI Taxonomy" id="2571221"/>
    <lineage>
        <taxon>Bacteria</taxon>
        <taxon>Pseudomonadati</taxon>
        <taxon>Pseudomonadota</taxon>
        <taxon>Alphaproteobacteria</taxon>
        <taxon>Hyphomicrobiales</taxon>
        <taxon>Stappiaceae</taxon>
        <taxon>Roseibium</taxon>
    </lineage>
</organism>
<dbReference type="PANTHER" id="PTHR30033:SF1">
    <property type="entry name" value="FLAGELLAR HOOK-ASSOCIATED PROTEIN 1"/>
    <property type="match status" value="1"/>
</dbReference>
<evidence type="ECO:0000256" key="5">
    <source>
        <dbReference type="ARBA" id="ARBA00022525"/>
    </source>
</evidence>
<comment type="similarity">
    <text evidence="3">Belongs to the flagella basal body rod proteins family.</text>
</comment>
<evidence type="ECO:0000259" key="8">
    <source>
        <dbReference type="Pfam" id="PF00460"/>
    </source>
</evidence>
<reference evidence="11" key="2">
    <citation type="journal article" date="2021" name="Microorganisms">
        <title>Bacterial Dimethylsulfoniopropionate Biosynthesis in the East China Sea.</title>
        <authorList>
            <person name="Liu J."/>
            <person name="Zhang Y."/>
            <person name="Liu J."/>
            <person name="Zhong H."/>
            <person name="Williams B.T."/>
            <person name="Zheng Y."/>
            <person name="Curson A.R.J."/>
            <person name="Sun C."/>
            <person name="Sun H."/>
            <person name="Song D."/>
            <person name="Wagner Mackenzie B."/>
            <person name="Bermejo Martinez A."/>
            <person name="Todd J.D."/>
            <person name="Zhang X.H."/>
        </authorList>
    </citation>
    <scope>NUCLEOTIDE SEQUENCE</scope>
    <source>
        <strain evidence="11">AESS21</strain>
    </source>
</reference>
<dbReference type="InterPro" id="IPR001444">
    <property type="entry name" value="Flag_bb_rod_N"/>
</dbReference>
<dbReference type="NCBIfam" id="TIGR02492">
    <property type="entry name" value="flgK_ends"/>
    <property type="match status" value="1"/>
</dbReference>
<dbReference type="GO" id="GO:0005198">
    <property type="term" value="F:structural molecule activity"/>
    <property type="evidence" value="ECO:0007669"/>
    <property type="project" value="InterPro"/>
</dbReference>
<evidence type="ECO:0000313" key="11">
    <source>
        <dbReference type="EMBL" id="MBS8260206.1"/>
    </source>
</evidence>
<dbReference type="GO" id="GO:0005576">
    <property type="term" value="C:extracellular region"/>
    <property type="evidence" value="ECO:0007669"/>
    <property type="project" value="UniProtKB-SubCell"/>
</dbReference>
<sequence>MGLTSALNTALFGISYNQKQIDVTASNIANADTVGYSTKSVEANVFFDGQGNVSGILSSEVKRSVDESIQSSYFASLSETNYASQISTFTTRLDDLFGTIDDGSGLNALMTDFSTALSSLINDPSSYAAQQEVVAAADNLARQLNSSYESINELRENADTLLIGQTEDVNQLLQSIQDIDEKIQEARVANNSVADLLDQRDRYVEQLSGYLDIEVTEESNGMLQIKSHTGQQLLANNQASVLSFSPTNYFQPGEPGNTVLVTTPGGTTFDLISGSESGSLVALAEVRDEVLVQAQSQLDTIAAELSLAMSNVPVEGVETTVGADEGFVLDVSALQAGNTVSLTYTDSAGDTQNVTFVAVSDATLLPLDDSATARADDTVYGIDISSGTPATYVTQMIAALAATDLQVTDDGSGNLQVLGDVGAPASVSSLSASVTPTADTDQGLGLSIFVDQRDGKELFTDALEDGGQRVGFAQSIAVNSSLTADSSLLVYYETTPETNSPNDSSRAEYLLEQLSQAGTTFDPDAGIGNAATPYEGTLMTYVNQVVAYQGNQASDAATYAQAKETLTTNLAVRYEESYSVNVDAEMAFLIELENAYAANARVMQAVNELFDVLLNTV</sequence>
<keyword evidence="6" id="KW-0975">Bacterial flagellum</keyword>
<protein>
    <recommendedName>
        <fullName evidence="4">Flagellar hook-associated protein 1</fullName>
    </recommendedName>
</protein>
<dbReference type="GO" id="GO:0009424">
    <property type="term" value="C:bacterial-type flagellum hook"/>
    <property type="evidence" value="ECO:0007669"/>
    <property type="project" value="InterPro"/>
</dbReference>
<evidence type="ECO:0000256" key="7">
    <source>
        <dbReference type="SAM" id="Coils"/>
    </source>
</evidence>
<dbReference type="AlphaFoldDB" id="A0A944CDJ1"/>
<evidence type="ECO:0000256" key="6">
    <source>
        <dbReference type="ARBA" id="ARBA00023143"/>
    </source>
</evidence>
<dbReference type="InterPro" id="IPR002371">
    <property type="entry name" value="FlgK"/>
</dbReference>
<comment type="caution">
    <text evidence="11">The sequence shown here is derived from an EMBL/GenBank/DDBJ whole genome shotgun (WGS) entry which is preliminary data.</text>
</comment>
<accession>A0A944CDJ1</accession>
<evidence type="ECO:0000256" key="4">
    <source>
        <dbReference type="ARBA" id="ARBA00016244"/>
    </source>
</evidence>
<dbReference type="Proteomes" id="UP000705379">
    <property type="component" value="Unassembled WGS sequence"/>
</dbReference>
<keyword evidence="11" id="KW-0966">Cell projection</keyword>
<keyword evidence="5" id="KW-0964">Secreted</keyword>
<dbReference type="RefSeq" id="WP_213215807.1">
    <property type="nucleotide sequence ID" value="NZ_QTKU01000002.1"/>
</dbReference>
<gene>
    <name evidence="11" type="primary">flgK</name>
    <name evidence="11" type="ORF">DYI23_08260</name>
</gene>
<comment type="subcellular location">
    <subcellularLocation>
        <location evidence="1">Bacterial flagellum basal body</location>
    </subcellularLocation>
    <subcellularLocation>
        <location evidence="2">Secreted</location>
    </subcellularLocation>
</comment>
<name>A0A944CDJ1_9HYPH</name>
<evidence type="ECO:0000256" key="2">
    <source>
        <dbReference type="ARBA" id="ARBA00004613"/>
    </source>
</evidence>
<evidence type="ECO:0000256" key="1">
    <source>
        <dbReference type="ARBA" id="ARBA00004117"/>
    </source>
</evidence>
<feature type="domain" description="Flagellar basal-body/hook protein C-terminal" evidence="9">
    <location>
        <begin position="575"/>
        <end position="615"/>
    </location>
</feature>
<dbReference type="PROSITE" id="PS00588">
    <property type="entry name" value="FLAGELLA_BB_ROD"/>
    <property type="match status" value="1"/>
</dbReference>
<dbReference type="SUPFAM" id="SSF64518">
    <property type="entry name" value="Phase 1 flagellin"/>
    <property type="match status" value="1"/>
</dbReference>
<dbReference type="InterPro" id="IPR053927">
    <property type="entry name" value="FlgK_helical"/>
</dbReference>
<keyword evidence="11" id="KW-0282">Flagellum</keyword>
<dbReference type="Pfam" id="PF06429">
    <property type="entry name" value="Flg_bbr_C"/>
    <property type="match status" value="1"/>
</dbReference>
<evidence type="ECO:0000256" key="3">
    <source>
        <dbReference type="ARBA" id="ARBA00009677"/>
    </source>
</evidence>
<dbReference type="InterPro" id="IPR010930">
    <property type="entry name" value="Flg_bb/hook_C_dom"/>
</dbReference>
<evidence type="ECO:0000259" key="10">
    <source>
        <dbReference type="Pfam" id="PF22638"/>
    </source>
</evidence>
<proteinExistence type="inferred from homology"/>
<feature type="domain" description="Flagellar basal body rod protein N-terminal" evidence="8">
    <location>
        <begin position="7"/>
        <end position="36"/>
    </location>
</feature>
<feature type="domain" description="Flagellar hook-associated protein FlgK helical" evidence="10">
    <location>
        <begin position="91"/>
        <end position="319"/>
    </location>
</feature>
<dbReference type="GO" id="GO:0009425">
    <property type="term" value="C:bacterial-type flagellum basal body"/>
    <property type="evidence" value="ECO:0007669"/>
    <property type="project" value="UniProtKB-SubCell"/>
</dbReference>
<dbReference type="InterPro" id="IPR019776">
    <property type="entry name" value="Flagellar_basal_body_rod_CS"/>
</dbReference>
<dbReference type="EMBL" id="QTKU01000002">
    <property type="protein sequence ID" value="MBS8260206.1"/>
    <property type="molecule type" value="Genomic_DNA"/>
</dbReference>
<dbReference type="GO" id="GO:0044780">
    <property type="term" value="P:bacterial-type flagellum assembly"/>
    <property type="evidence" value="ECO:0007669"/>
    <property type="project" value="InterPro"/>
</dbReference>
<keyword evidence="11" id="KW-0969">Cilium</keyword>
<keyword evidence="7" id="KW-0175">Coiled coil</keyword>
<dbReference type="Pfam" id="PF00460">
    <property type="entry name" value="Flg_bb_rod"/>
    <property type="match status" value="1"/>
</dbReference>
<evidence type="ECO:0000313" key="12">
    <source>
        <dbReference type="Proteomes" id="UP000705379"/>
    </source>
</evidence>
<reference evidence="11" key="1">
    <citation type="submission" date="2018-08" db="EMBL/GenBank/DDBJ databases">
        <authorList>
            <person name="Jin W."/>
            <person name="Wang H."/>
            <person name="Yang Y."/>
            <person name="Li M."/>
            <person name="Liu J."/>
        </authorList>
    </citation>
    <scope>NUCLEOTIDE SEQUENCE</scope>
    <source>
        <strain evidence="11">AESS21</strain>
    </source>
</reference>
<feature type="coiled-coil region" evidence="7">
    <location>
        <begin position="137"/>
        <end position="189"/>
    </location>
</feature>
<dbReference type="PANTHER" id="PTHR30033">
    <property type="entry name" value="FLAGELLAR HOOK-ASSOCIATED PROTEIN 1"/>
    <property type="match status" value="1"/>
</dbReference>
<dbReference type="Pfam" id="PF22638">
    <property type="entry name" value="FlgK_D1"/>
    <property type="match status" value="1"/>
</dbReference>